<comment type="caution">
    <text evidence="2">The sequence shown here is derived from an EMBL/GenBank/DDBJ whole genome shotgun (WGS) entry which is preliminary data.</text>
</comment>
<protein>
    <recommendedName>
        <fullName evidence="4">DUF2510 domain-containing protein</fullName>
    </recommendedName>
</protein>
<reference evidence="2" key="1">
    <citation type="submission" date="2022-10" db="EMBL/GenBank/DDBJ databases">
        <title>The WGS of Solirubrobacter sp. CPCC 204708.</title>
        <authorList>
            <person name="Jiang Z."/>
        </authorList>
    </citation>
    <scope>NUCLEOTIDE SEQUENCE</scope>
    <source>
        <strain evidence="2">CPCC 204708</strain>
    </source>
</reference>
<accession>A0ABT4RUS4</accession>
<feature type="transmembrane region" description="Helical" evidence="1">
    <location>
        <begin position="6"/>
        <end position="27"/>
    </location>
</feature>
<dbReference type="Proteomes" id="UP001147700">
    <property type="component" value="Unassembled WGS sequence"/>
</dbReference>
<evidence type="ECO:0000256" key="1">
    <source>
        <dbReference type="SAM" id="Phobius"/>
    </source>
</evidence>
<sequence>MHFTPAIVIGLVVCIAVGVIPAIRILIAQRPRPHDRDESGGRHEPWLVPGPDGPSWWPEFEREFARYVATSPGSPERPG</sequence>
<keyword evidence="1" id="KW-1133">Transmembrane helix</keyword>
<proteinExistence type="predicted"/>
<keyword evidence="1" id="KW-0812">Transmembrane</keyword>
<gene>
    <name evidence="2" type="ORF">OJ962_32915</name>
</gene>
<dbReference type="EMBL" id="JAPCID010000083">
    <property type="protein sequence ID" value="MDA0142332.1"/>
    <property type="molecule type" value="Genomic_DNA"/>
</dbReference>
<evidence type="ECO:0000313" key="3">
    <source>
        <dbReference type="Proteomes" id="UP001147700"/>
    </source>
</evidence>
<evidence type="ECO:0008006" key="4">
    <source>
        <dbReference type="Google" id="ProtNLM"/>
    </source>
</evidence>
<keyword evidence="1" id="KW-0472">Membrane</keyword>
<name>A0ABT4RUS4_9ACTN</name>
<evidence type="ECO:0000313" key="2">
    <source>
        <dbReference type="EMBL" id="MDA0142332.1"/>
    </source>
</evidence>
<dbReference type="RefSeq" id="WP_202953570.1">
    <property type="nucleotide sequence ID" value="NZ_JAPCID010000083.1"/>
</dbReference>
<keyword evidence="3" id="KW-1185">Reference proteome</keyword>
<organism evidence="2 3">
    <name type="scientific">Solirubrobacter deserti</name>
    <dbReference type="NCBI Taxonomy" id="2282478"/>
    <lineage>
        <taxon>Bacteria</taxon>
        <taxon>Bacillati</taxon>
        <taxon>Actinomycetota</taxon>
        <taxon>Thermoleophilia</taxon>
        <taxon>Solirubrobacterales</taxon>
        <taxon>Solirubrobacteraceae</taxon>
        <taxon>Solirubrobacter</taxon>
    </lineage>
</organism>